<dbReference type="AlphaFoldDB" id="X0ZZ59"/>
<keyword evidence="3" id="KW-0560">Oxidoreductase</keyword>
<evidence type="ECO:0000313" key="5">
    <source>
        <dbReference type="EMBL" id="GAG53311.1"/>
    </source>
</evidence>
<name>X0ZZ59_9ZZZZ</name>
<dbReference type="GO" id="GO:0050660">
    <property type="term" value="F:flavin adenine dinucleotide binding"/>
    <property type="evidence" value="ECO:0007669"/>
    <property type="project" value="InterPro"/>
</dbReference>
<dbReference type="Pfam" id="PF02771">
    <property type="entry name" value="Acyl-CoA_dh_N"/>
    <property type="match status" value="1"/>
</dbReference>
<reference evidence="5" key="1">
    <citation type="journal article" date="2014" name="Front. Microbiol.">
        <title>High frequency of phylogenetically diverse reductive dehalogenase-homologous genes in deep subseafloor sedimentary metagenomes.</title>
        <authorList>
            <person name="Kawai M."/>
            <person name="Futagami T."/>
            <person name="Toyoda A."/>
            <person name="Takaki Y."/>
            <person name="Nishi S."/>
            <person name="Hori S."/>
            <person name="Arai W."/>
            <person name="Tsubouchi T."/>
            <person name="Morono Y."/>
            <person name="Uchiyama I."/>
            <person name="Ito T."/>
            <person name="Fujiyama A."/>
            <person name="Inagaki F."/>
            <person name="Takami H."/>
        </authorList>
    </citation>
    <scope>NUCLEOTIDE SEQUENCE</scope>
    <source>
        <strain evidence="5">Expedition CK06-06</strain>
    </source>
</reference>
<dbReference type="GO" id="GO:0003995">
    <property type="term" value="F:acyl-CoA dehydrogenase activity"/>
    <property type="evidence" value="ECO:0007669"/>
    <property type="project" value="TreeGrafter"/>
</dbReference>
<dbReference type="InterPro" id="IPR037069">
    <property type="entry name" value="AcylCoA_DH/ox_N_sf"/>
</dbReference>
<evidence type="ECO:0000256" key="3">
    <source>
        <dbReference type="ARBA" id="ARBA00023002"/>
    </source>
</evidence>
<accession>X0ZZ59</accession>
<dbReference type="InterPro" id="IPR009100">
    <property type="entry name" value="AcylCoA_DH/oxidase_NM_dom_sf"/>
</dbReference>
<dbReference type="PANTHER" id="PTHR43884">
    <property type="entry name" value="ACYL-COA DEHYDROGENASE"/>
    <property type="match status" value="1"/>
</dbReference>
<evidence type="ECO:0000256" key="1">
    <source>
        <dbReference type="ARBA" id="ARBA00022630"/>
    </source>
</evidence>
<dbReference type="EMBL" id="BARS01052442">
    <property type="protein sequence ID" value="GAG53311.1"/>
    <property type="molecule type" value="Genomic_DNA"/>
</dbReference>
<keyword evidence="2" id="KW-0274">FAD</keyword>
<feature type="non-terminal residue" evidence="5">
    <location>
        <position position="126"/>
    </location>
</feature>
<evidence type="ECO:0000256" key="2">
    <source>
        <dbReference type="ARBA" id="ARBA00022827"/>
    </source>
</evidence>
<comment type="caution">
    <text evidence="5">The sequence shown here is derived from an EMBL/GenBank/DDBJ whole genome shotgun (WGS) entry which is preliminary data.</text>
</comment>
<sequence length="126" mass="13899">MDFSLTEEQEMLQKTTRDFLATECPKKLVREMAKDEIGHPLELWQKMSEVGWLGLIIPEQYGGSGASFFELVVLLEEMGRACLPGPFFSTVVLGGLTLLAGGSNEQKEELLPELAQGKLLLTLALT</sequence>
<protein>
    <recommendedName>
        <fullName evidence="4">Acyl-CoA dehydrogenase/oxidase N-terminal domain-containing protein</fullName>
    </recommendedName>
</protein>
<keyword evidence="1" id="KW-0285">Flavoprotein</keyword>
<organism evidence="5">
    <name type="scientific">marine sediment metagenome</name>
    <dbReference type="NCBI Taxonomy" id="412755"/>
    <lineage>
        <taxon>unclassified sequences</taxon>
        <taxon>metagenomes</taxon>
        <taxon>ecological metagenomes</taxon>
    </lineage>
</organism>
<feature type="domain" description="Acyl-CoA dehydrogenase/oxidase N-terminal" evidence="4">
    <location>
        <begin position="6"/>
        <end position="118"/>
    </location>
</feature>
<gene>
    <name evidence="5" type="ORF">S01H1_77968</name>
</gene>
<dbReference type="Gene3D" id="1.10.540.10">
    <property type="entry name" value="Acyl-CoA dehydrogenase/oxidase, N-terminal domain"/>
    <property type="match status" value="1"/>
</dbReference>
<dbReference type="PANTHER" id="PTHR43884:SF20">
    <property type="entry name" value="ACYL-COA DEHYDROGENASE FADE28"/>
    <property type="match status" value="1"/>
</dbReference>
<dbReference type="InterPro" id="IPR013786">
    <property type="entry name" value="AcylCoA_DH/ox_N"/>
</dbReference>
<proteinExistence type="predicted"/>
<evidence type="ECO:0000259" key="4">
    <source>
        <dbReference type="Pfam" id="PF02771"/>
    </source>
</evidence>
<dbReference type="SUPFAM" id="SSF56645">
    <property type="entry name" value="Acyl-CoA dehydrogenase NM domain-like"/>
    <property type="match status" value="1"/>
</dbReference>